<proteinExistence type="predicted"/>
<dbReference type="AlphaFoldDB" id="A0A1I3TXV5"/>
<gene>
    <name evidence="1" type="ORF">SAMN05443661_1781</name>
</gene>
<dbReference type="RefSeq" id="WP_005580419.1">
    <property type="nucleotide sequence ID" value="NZ_FORO01000078.1"/>
</dbReference>
<dbReference type="GeneID" id="14208499"/>
<evidence type="ECO:0000313" key="2">
    <source>
        <dbReference type="Proteomes" id="UP000182829"/>
    </source>
</evidence>
<sequence>MSSKLSPTELRQQEESGFAEFTTEELEAYRDKIVSELQRRTLDVDLEETAEVELVNGQYVKWSNLSAHPNLKAVKPWILKVTGSHEKYTVDGEWLDKQKIDGKYHMNVNELEKGDIIKVSGASHNNKKHRYYRVVAVTDQSLFFESEYGLKESEVLEEVN</sequence>
<accession>A0A1I3TXV5</accession>
<evidence type="ECO:0000313" key="1">
    <source>
        <dbReference type="EMBL" id="SFJ75472.1"/>
    </source>
</evidence>
<dbReference type="EMBL" id="FORO01000078">
    <property type="protein sequence ID" value="SFJ75472.1"/>
    <property type="molecule type" value="Genomic_DNA"/>
</dbReference>
<dbReference type="OrthoDB" id="350133at2157"/>
<dbReference type="Proteomes" id="UP000182829">
    <property type="component" value="Unassembled WGS sequence"/>
</dbReference>
<reference evidence="1 2" key="1">
    <citation type="submission" date="2016-10" db="EMBL/GenBank/DDBJ databases">
        <authorList>
            <person name="de Groot N.N."/>
        </authorList>
    </citation>
    <scope>NUCLEOTIDE SEQUENCE [LARGE SCALE GENOMIC DNA]</scope>
    <source>
        <strain evidence="1 2">SP2</strain>
    </source>
</reference>
<protein>
    <submittedName>
        <fullName evidence="1">Uncharacterized protein</fullName>
    </submittedName>
</protein>
<organism evidence="1 2">
    <name type="scientific">Natronobacterium gregoryi</name>
    <dbReference type="NCBI Taxonomy" id="44930"/>
    <lineage>
        <taxon>Archaea</taxon>
        <taxon>Methanobacteriati</taxon>
        <taxon>Methanobacteriota</taxon>
        <taxon>Stenosarchaea group</taxon>
        <taxon>Halobacteria</taxon>
        <taxon>Halobacteriales</taxon>
        <taxon>Natrialbaceae</taxon>
        <taxon>Natronobacterium</taxon>
    </lineage>
</organism>
<name>A0A1I3TXV5_9EURY</name>